<reference evidence="6 7" key="1">
    <citation type="submission" date="2016-12" db="EMBL/GenBank/DDBJ databases">
        <title>The draft genome sequence of Actinophytocola xinjiangensis.</title>
        <authorList>
            <person name="Wang W."/>
            <person name="Yuan L."/>
        </authorList>
    </citation>
    <scope>NUCLEOTIDE SEQUENCE [LARGE SCALE GENOMIC DNA]</scope>
    <source>
        <strain evidence="6 7">CGMCC 4.4663</strain>
    </source>
</reference>
<dbReference type="InterPro" id="IPR013126">
    <property type="entry name" value="Hsp_70_fam"/>
</dbReference>
<accession>A0A7Z0WMI7</accession>
<comment type="caution">
    <text evidence="6">The sequence shown here is derived from an EMBL/GenBank/DDBJ whole genome shotgun (WGS) entry which is preliminary data.</text>
</comment>
<dbReference type="InterPro" id="IPR018181">
    <property type="entry name" value="Heat_shock_70_CS"/>
</dbReference>
<evidence type="ECO:0000256" key="5">
    <source>
        <dbReference type="ARBA" id="ARBA00023186"/>
    </source>
</evidence>
<proteinExistence type="inferred from homology"/>
<evidence type="ECO:0000313" key="6">
    <source>
        <dbReference type="EMBL" id="OLF10226.1"/>
    </source>
</evidence>
<evidence type="ECO:0000256" key="3">
    <source>
        <dbReference type="ARBA" id="ARBA00022840"/>
    </source>
</evidence>
<dbReference type="PRINTS" id="PR00301">
    <property type="entry name" value="HEATSHOCK70"/>
</dbReference>
<dbReference type="GO" id="GO:0140662">
    <property type="term" value="F:ATP-dependent protein folding chaperone"/>
    <property type="evidence" value="ECO:0007669"/>
    <property type="project" value="InterPro"/>
</dbReference>
<protein>
    <recommendedName>
        <fullName evidence="8">Hsp70 protein</fullName>
    </recommendedName>
</protein>
<evidence type="ECO:0000313" key="7">
    <source>
        <dbReference type="Proteomes" id="UP000185696"/>
    </source>
</evidence>
<dbReference type="EMBL" id="MSIF01000007">
    <property type="protein sequence ID" value="OLF10226.1"/>
    <property type="molecule type" value="Genomic_DNA"/>
</dbReference>
<dbReference type="SUPFAM" id="SSF53067">
    <property type="entry name" value="Actin-like ATPase domain"/>
    <property type="match status" value="2"/>
</dbReference>
<dbReference type="PANTHER" id="PTHR42749">
    <property type="entry name" value="CELL SHAPE-DETERMINING PROTEIN MREB"/>
    <property type="match status" value="1"/>
</dbReference>
<dbReference type="Gene3D" id="3.30.420.40">
    <property type="match status" value="2"/>
</dbReference>
<dbReference type="Proteomes" id="UP000185696">
    <property type="component" value="Unassembled WGS sequence"/>
</dbReference>
<evidence type="ECO:0000256" key="1">
    <source>
        <dbReference type="ARBA" id="ARBA00007381"/>
    </source>
</evidence>
<keyword evidence="5" id="KW-0143">Chaperone</keyword>
<dbReference type="Pfam" id="PF00012">
    <property type="entry name" value="HSP70"/>
    <property type="match status" value="1"/>
</dbReference>
<name>A0A7Z0WMI7_9PSEU</name>
<comment type="similarity">
    <text evidence="1">Belongs to the heat shock protein 70 family.</text>
</comment>
<dbReference type="PANTHER" id="PTHR42749:SF1">
    <property type="entry name" value="CELL SHAPE-DETERMINING PROTEIN MREB"/>
    <property type="match status" value="1"/>
</dbReference>
<evidence type="ECO:0000256" key="2">
    <source>
        <dbReference type="ARBA" id="ARBA00022741"/>
    </source>
</evidence>
<dbReference type="GO" id="GO:0005524">
    <property type="term" value="F:ATP binding"/>
    <property type="evidence" value="ECO:0007669"/>
    <property type="project" value="UniProtKB-KW"/>
</dbReference>
<sequence>MEVAVDQVTAVVDFGTSHTVVAVAGPGIPVRQVAVDGQPWFPSSVFWDRDGRGVVGEDALRLGRDEPARLERRPKARVGEDEVLLGDAVVPASALVRTMLVRAIAEAVTAVDAVVSHLVLTHPADWGPTKLGELLTAAQGLVPRVSMMAEPVAAAAWFAGRHDLPTGAVLAVLDVGGGTCDAALVRREPTGLSVVACAGLPDLGGDDLDQRVVDHLAGDRPELAALLGARLGQAEPAALTDLARFRDGVRTAKETLSTHPQADVPLPGELPDTLLTRAEFEELARPDLSRAVELLDATVRSAGLTPRDLTAVQLVGGSSRVPLLAQLLGSWSGVPVRLDDQPEAVVALGAAVALRPQAGGPREPDVTGPVRIPAAELAAPAPARPRQLRSWAAVAAVVVIAAAVLGVAALIDTRGIGSTPIAGSARSLPGGPRLVLPAATAGDPVAVAGGSTDVLARVEQGEFVDYMYQDKAVRWRLDAFEDGDQAQSALAELGNEIDDGHHWALVRYTVHTVVAVPGEPDLADQVYLVDDRGLMISPLDSFKGPVNSGSATLPQDCPREATEPVKAGADLARCALFAVPDVTPIAEVAIAYHSNSRPQQSLSDDTRTRGARIAVTGRDTAGAGPAVPGGARPRGGAVALHTDQLTGEIAVAGLVEDTSEYLNEETAVILGGSRAMILRIAVRLDEPAPASSLLGVSAALLDERGAPIDPGITVRTNECVDTLGEGEVSGTVALCVLFAVPNGATPGSAVVQSSIGADPEVWSLRP</sequence>
<keyword evidence="7" id="KW-1185">Reference proteome</keyword>
<dbReference type="AlphaFoldDB" id="A0A7Z0WMI7"/>
<evidence type="ECO:0008006" key="8">
    <source>
        <dbReference type="Google" id="ProtNLM"/>
    </source>
</evidence>
<evidence type="ECO:0000256" key="4">
    <source>
        <dbReference type="ARBA" id="ARBA00023016"/>
    </source>
</evidence>
<dbReference type="PROSITE" id="PS01036">
    <property type="entry name" value="HSP70_3"/>
    <property type="match status" value="1"/>
</dbReference>
<keyword evidence="3" id="KW-0067">ATP-binding</keyword>
<organism evidence="6 7">
    <name type="scientific">Actinophytocola xinjiangensis</name>
    <dbReference type="NCBI Taxonomy" id="485602"/>
    <lineage>
        <taxon>Bacteria</taxon>
        <taxon>Bacillati</taxon>
        <taxon>Actinomycetota</taxon>
        <taxon>Actinomycetes</taxon>
        <taxon>Pseudonocardiales</taxon>
        <taxon>Pseudonocardiaceae</taxon>
    </lineage>
</organism>
<dbReference type="InterPro" id="IPR043129">
    <property type="entry name" value="ATPase_NBD"/>
</dbReference>
<gene>
    <name evidence="6" type="ORF">BLA60_17475</name>
</gene>
<keyword evidence="2" id="KW-0547">Nucleotide-binding</keyword>
<dbReference type="Gene3D" id="3.90.640.10">
    <property type="entry name" value="Actin, Chain A, domain 4"/>
    <property type="match status" value="1"/>
</dbReference>
<keyword evidence="4" id="KW-0346">Stress response</keyword>